<dbReference type="Pfam" id="PF00633">
    <property type="entry name" value="HHH"/>
    <property type="match status" value="1"/>
</dbReference>
<evidence type="ECO:0000256" key="2">
    <source>
        <dbReference type="ARBA" id="ARBA00002933"/>
    </source>
</evidence>
<accession>A0ABS5VNM5</accession>
<dbReference type="InterPro" id="IPR004035">
    <property type="entry name" value="Endouclease-III_FeS-bd_BS"/>
</dbReference>
<evidence type="ECO:0000256" key="12">
    <source>
        <dbReference type="ARBA" id="ARBA00023204"/>
    </source>
</evidence>
<dbReference type="PANTHER" id="PTHR42944:SF1">
    <property type="entry name" value="ADENINE DNA GLYCOSYLASE"/>
    <property type="match status" value="1"/>
</dbReference>
<dbReference type="CDD" id="cd03431">
    <property type="entry name" value="NUDIX_DNA_Glycosylase_C-MutY"/>
    <property type="match status" value="1"/>
</dbReference>
<evidence type="ECO:0000256" key="7">
    <source>
        <dbReference type="ARBA" id="ARBA00022723"/>
    </source>
</evidence>
<dbReference type="InterPro" id="IPR005760">
    <property type="entry name" value="A/G_AdeGlyc_MutY"/>
</dbReference>
<evidence type="ECO:0000313" key="16">
    <source>
        <dbReference type="EMBL" id="MBT1703052.1"/>
    </source>
</evidence>
<keyword evidence="7" id="KW-0479">Metal-binding</keyword>
<dbReference type="InterPro" id="IPR029119">
    <property type="entry name" value="MutY_C"/>
</dbReference>
<comment type="caution">
    <text evidence="16">The sequence shown here is derived from an EMBL/GenBank/DDBJ whole genome shotgun (WGS) entry which is preliminary data.</text>
</comment>
<dbReference type="InterPro" id="IPR004036">
    <property type="entry name" value="Endonuclease-III-like_CS2"/>
</dbReference>
<dbReference type="Gene3D" id="1.10.340.30">
    <property type="entry name" value="Hypothetical protein, domain 2"/>
    <property type="match status" value="1"/>
</dbReference>
<organism evidence="16 17">
    <name type="scientific">Chryseosolibacter indicus</name>
    <dbReference type="NCBI Taxonomy" id="2782351"/>
    <lineage>
        <taxon>Bacteria</taxon>
        <taxon>Pseudomonadati</taxon>
        <taxon>Bacteroidota</taxon>
        <taxon>Cytophagia</taxon>
        <taxon>Cytophagales</taxon>
        <taxon>Chryseotaleaceae</taxon>
        <taxon>Chryseosolibacter</taxon>
    </lineage>
</organism>
<evidence type="ECO:0000256" key="9">
    <source>
        <dbReference type="ARBA" id="ARBA00022801"/>
    </source>
</evidence>
<protein>
    <recommendedName>
        <fullName evidence="5 14">Adenine DNA glycosylase</fullName>
        <ecNumber evidence="4 14">3.2.2.31</ecNumber>
    </recommendedName>
</protein>
<dbReference type="EMBL" id="JAHESD010000011">
    <property type="protein sequence ID" value="MBT1703052.1"/>
    <property type="molecule type" value="Genomic_DNA"/>
</dbReference>
<comment type="function">
    <text evidence="2">Adenine glycosylase active on G-A mispairs. MutY also corrects error-prone DNA synthesis past GO lesions which are due to the oxidatively damaged form of guanine: 7,8-dihydro-8-oxoguanine (8-oxo-dGTP).</text>
</comment>
<evidence type="ECO:0000256" key="10">
    <source>
        <dbReference type="ARBA" id="ARBA00023004"/>
    </source>
</evidence>
<evidence type="ECO:0000256" key="4">
    <source>
        <dbReference type="ARBA" id="ARBA00012045"/>
    </source>
</evidence>
<proteinExistence type="inferred from homology"/>
<dbReference type="PROSITE" id="PS01155">
    <property type="entry name" value="ENDONUCLEASE_III_2"/>
    <property type="match status" value="1"/>
</dbReference>
<dbReference type="PANTHER" id="PTHR42944">
    <property type="entry name" value="ADENINE DNA GLYCOSYLASE"/>
    <property type="match status" value="1"/>
</dbReference>
<dbReference type="InterPro" id="IPR015797">
    <property type="entry name" value="NUDIX_hydrolase-like_dom_sf"/>
</dbReference>
<evidence type="ECO:0000256" key="11">
    <source>
        <dbReference type="ARBA" id="ARBA00023014"/>
    </source>
</evidence>
<evidence type="ECO:0000256" key="1">
    <source>
        <dbReference type="ARBA" id="ARBA00000843"/>
    </source>
</evidence>
<dbReference type="NCBIfam" id="TIGR01084">
    <property type="entry name" value="mutY"/>
    <property type="match status" value="1"/>
</dbReference>
<keyword evidence="17" id="KW-1185">Reference proteome</keyword>
<keyword evidence="9" id="KW-0378">Hydrolase</keyword>
<evidence type="ECO:0000256" key="8">
    <source>
        <dbReference type="ARBA" id="ARBA00022763"/>
    </source>
</evidence>
<dbReference type="SUPFAM" id="SSF48150">
    <property type="entry name" value="DNA-glycosylase"/>
    <property type="match status" value="1"/>
</dbReference>
<dbReference type="Gene3D" id="1.10.1670.10">
    <property type="entry name" value="Helix-hairpin-Helix base-excision DNA repair enzymes (C-terminal)"/>
    <property type="match status" value="1"/>
</dbReference>
<keyword evidence="8 14" id="KW-0227">DNA damage</keyword>
<dbReference type="EC" id="3.2.2.31" evidence="4 14"/>
<dbReference type="InterPro" id="IPR011257">
    <property type="entry name" value="DNA_glycosylase"/>
</dbReference>
<comment type="cofactor">
    <cofactor evidence="14">
        <name>[4Fe-4S] cluster</name>
        <dbReference type="ChEBI" id="CHEBI:49883"/>
    </cofactor>
    <text evidence="14">Binds 1 [4Fe-4S] cluster.</text>
</comment>
<dbReference type="Pfam" id="PF14815">
    <property type="entry name" value="NUDIX_4"/>
    <property type="match status" value="1"/>
</dbReference>
<dbReference type="CDD" id="cd00056">
    <property type="entry name" value="ENDO3c"/>
    <property type="match status" value="1"/>
</dbReference>
<evidence type="ECO:0000313" key="17">
    <source>
        <dbReference type="Proteomes" id="UP000772618"/>
    </source>
</evidence>
<dbReference type="InterPro" id="IPR023170">
    <property type="entry name" value="HhH_base_excis_C"/>
</dbReference>
<evidence type="ECO:0000259" key="15">
    <source>
        <dbReference type="SMART" id="SM00478"/>
    </source>
</evidence>
<keyword evidence="11" id="KW-0411">Iron-sulfur</keyword>
<comment type="catalytic activity">
    <reaction evidence="1 14">
        <text>Hydrolyzes free adenine bases from 7,8-dihydro-8-oxoguanine:adenine mismatched double-stranded DNA, leaving an apurinic site.</text>
        <dbReference type="EC" id="3.2.2.31"/>
    </reaction>
</comment>
<dbReference type="InterPro" id="IPR003265">
    <property type="entry name" value="HhH-GPD_domain"/>
</dbReference>
<evidence type="ECO:0000256" key="5">
    <source>
        <dbReference type="ARBA" id="ARBA00022023"/>
    </source>
</evidence>
<reference evidence="16 17" key="1">
    <citation type="submission" date="2021-05" db="EMBL/GenBank/DDBJ databases">
        <title>A Polyphasic approach of four new species of the genus Ohtaekwangia: Ohtaekwangia histidinii sp. nov., Ohtaekwangia cretensis sp. nov., Ohtaekwangia indiensis sp. nov., Ohtaekwangia reichenbachii sp. nov. from diverse environment.</title>
        <authorList>
            <person name="Octaviana S."/>
        </authorList>
    </citation>
    <scope>NUCLEOTIDE SEQUENCE [LARGE SCALE GENOMIC DNA]</scope>
    <source>
        <strain evidence="16 17">PWU20</strain>
    </source>
</reference>
<dbReference type="SUPFAM" id="SSF55811">
    <property type="entry name" value="Nudix"/>
    <property type="match status" value="1"/>
</dbReference>
<sequence length="354" mass="40967">MDKRYFSDKIVEWYQENRRMLPWRQTKDPYKIWLSEVILQQTRVNQGLPYYLRFTETFPTVTALANASEQEVLRLWQGLGYYSRARNLHKCAKVVSKDHHGTFPKTFEELKKLPGIGEYTAAAIASIAHYEAVAVVDGNVFRVLSRIFGIDTPINTTEGKKVFAELANKLIPETSPDIYNQAVMEFGAMYCVPKNPLCAECIFKTQCTAYEKGLQNLLPVKIKGKESRKRYFYYVVIQKGENSLLMKKRVEKDIWFGLYDFPLIESTKPIRADKVIEKTTALYPIYRVSESVTVSDLYKHVLTHQTIFCKFIIIKTSRNMPAPEKSMKFYSLSKVGDLPKPVLISKFLKKSYLL</sequence>
<dbReference type="PROSITE" id="PS00764">
    <property type="entry name" value="ENDONUCLEASE_III_1"/>
    <property type="match status" value="1"/>
</dbReference>
<gene>
    <name evidence="16" type="primary">mutY</name>
    <name evidence="16" type="ORF">KK060_07155</name>
</gene>
<keyword evidence="12" id="KW-0234">DNA repair</keyword>
<keyword evidence="10 14" id="KW-0408">Iron</keyword>
<dbReference type="Pfam" id="PF00730">
    <property type="entry name" value="HhH-GPD"/>
    <property type="match status" value="1"/>
</dbReference>
<comment type="similarity">
    <text evidence="3 14">Belongs to the Nth/MutY family.</text>
</comment>
<keyword evidence="13 14" id="KW-0326">Glycosidase</keyword>
<dbReference type="Proteomes" id="UP000772618">
    <property type="component" value="Unassembled WGS sequence"/>
</dbReference>
<keyword evidence="6" id="KW-0004">4Fe-4S</keyword>
<name>A0ABS5VNM5_9BACT</name>
<dbReference type="InterPro" id="IPR044298">
    <property type="entry name" value="MIG/MutY"/>
</dbReference>
<evidence type="ECO:0000256" key="13">
    <source>
        <dbReference type="ARBA" id="ARBA00023295"/>
    </source>
</evidence>
<evidence type="ECO:0000256" key="3">
    <source>
        <dbReference type="ARBA" id="ARBA00008343"/>
    </source>
</evidence>
<dbReference type="SMART" id="SM00478">
    <property type="entry name" value="ENDO3c"/>
    <property type="match status" value="1"/>
</dbReference>
<evidence type="ECO:0000256" key="6">
    <source>
        <dbReference type="ARBA" id="ARBA00022485"/>
    </source>
</evidence>
<evidence type="ECO:0000256" key="14">
    <source>
        <dbReference type="RuleBase" id="RU365096"/>
    </source>
</evidence>
<feature type="domain" description="HhH-GPD" evidence="15">
    <location>
        <begin position="38"/>
        <end position="189"/>
    </location>
</feature>
<dbReference type="InterPro" id="IPR000445">
    <property type="entry name" value="HhH_motif"/>
</dbReference>